<evidence type="ECO:0000256" key="4">
    <source>
        <dbReference type="RuleBase" id="RU000363"/>
    </source>
</evidence>
<reference evidence="5 6" key="1">
    <citation type="submission" date="2021-06" db="EMBL/GenBank/DDBJ databases">
        <authorList>
            <person name="Palmer J.M."/>
        </authorList>
    </citation>
    <scope>NUCLEOTIDE SEQUENCE [LARGE SCALE GENOMIC DNA]</scope>
    <source>
        <strain evidence="5 6">AS_MEX2019</strain>
        <tissue evidence="5">Muscle</tissue>
    </source>
</reference>
<dbReference type="InterPro" id="IPR036291">
    <property type="entry name" value="NAD(P)-bd_dom_sf"/>
</dbReference>
<keyword evidence="2" id="KW-0444">Lipid biosynthesis</keyword>
<dbReference type="InterPro" id="IPR051019">
    <property type="entry name" value="VLCFA-Steroid_DH"/>
</dbReference>
<evidence type="ECO:0000313" key="5">
    <source>
        <dbReference type="EMBL" id="MEQ2302526.1"/>
    </source>
</evidence>
<evidence type="ECO:0000256" key="3">
    <source>
        <dbReference type="ARBA" id="ARBA00023002"/>
    </source>
</evidence>
<dbReference type="EMBL" id="JAHRIP010056819">
    <property type="protein sequence ID" value="MEQ2302526.1"/>
    <property type="molecule type" value="Genomic_DNA"/>
</dbReference>
<dbReference type="SUPFAM" id="SSF51735">
    <property type="entry name" value="NAD(P)-binding Rossmann-fold domains"/>
    <property type="match status" value="1"/>
</dbReference>
<dbReference type="PANTHER" id="PTHR43899:SF10">
    <property type="entry name" value="20BETA-HYDROXYSTEROID DEHYDROGENASE TYPE 2"/>
    <property type="match status" value="1"/>
</dbReference>
<evidence type="ECO:0008006" key="7">
    <source>
        <dbReference type="Google" id="ProtNLM"/>
    </source>
</evidence>
<comment type="similarity">
    <text evidence="4">Belongs to the short-chain dehydrogenases/reductases (SDR) family.</text>
</comment>
<sequence length="374" mass="41713">MWGGAQQIIIISSSIKRKKAPSEHFHSVQKGLFHRKMLLAQELYCKTSLTDTLALFGGLMVAVCLLKFTWKCWCGLRQFVLSEQWQVDLRAYGQWAVVTGATSGIGRAYATELARRGLDVVLLGRSDNKLRMVAREIKNEYGRRTHTIQVDFTEGGSIYSSIAKELQGLQIGILVNNVGMTCTDHFAYFLETPDAEQKITQIINCNTLSVTQMTRLVLPGMVDRGTGLIINISSEMGVRPHPLLALYSATKIFVTYFSRCLHAEYKSMGITVQCVAPLMVSTNMTHNMQVNCLVKSASGFAYEAVNTVGHSSYTSGCLSHALQSAALSLLLPDWLRMSTFLIRVLKSLPNTKTCRRKASQRKEWFSVTKELSSF</sequence>
<organism evidence="5 6">
    <name type="scientific">Ameca splendens</name>
    <dbReference type="NCBI Taxonomy" id="208324"/>
    <lineage>
        <taxon>Eukaryota</taxon>
        <taxon>Metazoa</taxon>
        <taxon>Chordata</taxon>
        <taxon>Craniata</taxon>
        <taxon>Vertebrata</taxon>
        <taxon>Euteleostomi</taxon>
        <taxon>Actinopterygii</taxon>
        <taxon>Neopterygii</taxon>
        <taxon>Teleostei</taxon>
        <taxon>Neoteleostei</taxon>
        <taxon>Acanthomorphata</taxon>
        <taxon>Ovalentaria</taxon>
        <taxon>Atherinomorphae</taxon>
        <taxon>Cyprinodontiformes</taxon>
        <taxon>Goodeidae</taxon>
        <taxon>Ameca</taxon>
    </lineage>
</organism>
<dbReference type="Gene3D" id="3.40.50.720">
    <property type="entry name" value="NAD(P)-binding Rossmann-like Domain"/>
    <property type="match status" value="1"/>
</dbReference>
<dbReference type="Pfam" id="PF00106">
    <property type="entry name" value="adh_short"/>
    <property type="match status" value="1"/>
</dbReference>
<dbReference type="Proteomes" id="UP001469553">
    <property type="component" value="Unassembled WGS sequence"/>
</dbReference>
<dbReference type="PRINTS" id="PR00081">
    <property type="entry name" value="GDHRDH"/>
</dbReference>
<protein>
    <recommendedName>
        <fullName evidence="7">Hydroxysteroid (20-beta) dehydrogenase 2</fullName>
    </recommendedName>
</protein>
<dbReference type="PROSITE" id="PS00061">
    <property type="entry name" value="ADH_SHORT"/>
    <property type="match status" value="1"/>
</dbReference>
<keyword evidence="2" id="KW-0443">Lipid metabolism</keyword>
<proteinExistence type="inferred from homology"/>
<evidence type="ECO:0000256" key="1">
    <source>
        <dbReference type="ARBA" id="ARBA00004240"/>
    </source>
</evidence>
<evidence type="ECO:0000313" key="6">
    <source>
        <dbReference type="Proteomes" id="UP001469553"/>
    </source>
</evidence>
<dbReference type="PANTHER" id="PTHR43899">
    <property type="entry name" value="RH59310P"/>
    <property type="match status" value="1"/>
</dbReference>
<comment type="caution">
    <text evidence="5">The sequence shown here is derived from an EMBL/GenBank/DDBJ whole genome shotgun (WGS) entry which is preliminary data.</text>
</comment>
<dbReference type="InterPro" id="IPR020904">
    <property type="entry name" value="Sc_DH/Rdtase_CS"/>
</dbReference>
<keyword evidence="2" id="KW-0752">Steroid biosynthesis</keyword>
<dbReference type="CDD" id="cd05356">
    <property type="entry name" value="17beta-HSD1_like_SDR_c"/>
    <property type="match status" value="1"/>
</dbReference>
<dbReference type="InterPro" id="IPR002347">
    <property type="entry name" value="SDR_fam"/>
</dbReference>
<evidence type="ECO:0000256" key="2">
    <source>
        <dbReference type="ARBA" id="ARBA00022955"/>
    </source>
</evidence>
<dbReference type="PRINTS" id="PR00080">
    <property type="entry name" value="SDRFAMILY"/>
</dbReference>
<gene>
    <name evidence="5" type="ORF">AMECASPLE_007630</name>
</gene>
<name>A0ABV0Z974_9TELE</name>
<accession>A0ABV0Z974</accession>
<comment type="subcellular location">
    <subcellularLocation>
        <location evidence="1">Endoplasmic reticulum</location>
    </subcellularLocation>
</comment>
<keyword evidence="3" id="KW-0560">Oxidoreductase</keyword>
<keyword evidence="6" id="KW-1185">Reference proteome</keyword>